<keyword evidence="2" id="KW-1185">Reference proteome</keyword>
<organism evidence="1 2">
    <name type="scientific">Ixodes persulcatus</name>
    <name type="common">Taiga tick</name>
    <dbReference type="NCBI Taxonomy" id="34615"/>
    <lineage>
        <taxon>Eukaryota</taxon>
        <taxon>Metazoa</taxon>
        <taxon>Ecdysozoa</taxon>
        <taxon>Arthropoda</taxon>
        <taxon>Chelicerata</taxon>
        <taxon>Arachnida</taxon>
        <taxon>Acari</taxon>
        <taxon>Parasitiformes</taxon>
        <taxon>Ixodida</taxon>
        <taxon>Ixodoidea</taxon>
        <taxon>Ixodidae</taxon>
        <taxon>Ixodinae</taxon>
        <taxon>Ixodes</taxon>
    </lineage>
</organism>
<accession>A0AC60QUR1</accession>
<proteinExistence type="predicted"/>
<reference evidence="1 2" key="1">
    <citation type="journal article" date="2020" name="Cell">
        <title>Large-Scale Comparative Analyses of Tick Genomes Elucidate Their Genetic Diversity and Vector Capacities.</title>
        <authorList>
            <consortium name="Tick Genome and Microbiome Consortium (TIGMIC)"/>
            <person name="Jia N."/>
            <person name="Wang J."/>
            <person name="Shi W."/>
            <person name="Du L."/>
            <person name="Sun Y."/>
            <person name="Zhan W."/>
            <person name="Jiang J.F."/>
            <person name="Wang Q."/>
            <person name="Zhang B."/>
            <person name="Ji P."/>
            <person name="Bell-Sakyi L."/>
            <person name="Cui X.M."/>
            <person name="Yuan T.T."/>
            <person name="Jiang B.G."/>
            <person name="Yang W.F."/>
            <person name="Lam T.T."/>
            <person name="Chang Q.C."/>
            <person name="Ding S.J."/>
            <person name="Wang X.J."/>
            <person name="Zhu J.G."/>
            <person name="Ruan X.D."/>
            <person name="Zhao L."/>
            <person name="Wei J.T."/>
            <person name="Ye R.Z."/>
            <person name="Que T.C."/>
            <person name="Du C.H."/>
            <person name="Zhou Y.H."/>
            <person name="Cheng J.X."/>
            <person name="Dai P.F."/>
            <person name="Guo W.B."/>
            <person name="Han X.H."/>
            <person name="Huang E.J."/>
            <person name="Li L.F."/>
            <person name="Wei W."/>
            <person name="Gao Y.C."/>
            <person name="Liu J.Z."/>
            <person name="Shao H.Z."/>
            <person name="Wang X."/>
            <person name="Wang C.C."/>
            <person name="Yang T.C."/>
            <person name="Huo Q.B."/>
            <person name="Li W."/>
            <person name="Chen H.Y."/>
            <person name="Chen S.E."/>
            <person name="Zhou L.G."/>
            <person name="Ni X.B."/>
            <person name="Tian J.H."/>
            <person name="Sheng Y."/>
            <person name="Liu T."/>
            <person name="Pan Y.S."/>
            <person name="Xia L.Y."/>
            <person name="Li J."/>
            <person name="Zhao F."/>
            <person name="Cao W.C."/>
        </authorList>
    </citation>
    <scope>NUCLEOTIDE SEQUENCE [LARGE SCALE GENOMIC DNA]</scope>
    <source>
        <strain evidence="1">Iper-2018</strain>
    </source>
</reference>
<comment type="caution">
    <text evidence="1">The sequence shown here is derived from an EMBL/GenBank/DDBJ whole genome shotgun (WGS) entry which is preliminary data.</text>
</comment>
<dbReference type="Proteomes" id="UP000805193">
    <property type="component" value="Unassembled WGS sequence"/>
</dbReference>
<sequence length="438" mass="47551">MVTNLILETRKVNEEPEARDAKRAKSRPTGYAGDDRLSGQELWWGATLSGTQGCANVTELSAVAVANLMYGRVGPQLTIGGLTPRNKFSCDCRLVWMLHLENATRNDKLRRELRHVKCDFQASGNSSKVSRLSASQLGCPADYAKPEFRSAAAIAQPTTRKASARPPPTAAGKGNKEAADESGNRINDGASPDPDIDPDEKNKAGNDDDPQRTKNDIEVVLNQRKGADVLASSSRGQQQQHKGNGAASRRPTDAGWCLVGLLWSFMAATAMLTSRSSCAAVGHVTELTREDEGLGELVTSPVVTGQLVIEAELPPCSLGARGCHVTTQTKTRSLINTQDLTHTDRRLLSLRSGLPQARPFLLRTKASVLAMRKHLPCQRLDHLTPPGLEAIFVEVFCKHGKLLLVSTCCPPSLREQSYALLQESLQRVDPSRFSALFI</sequence>
<name>A0AC60QUR1_IXOPE</name>
<evidence type="ECO:0000313" key="2">
    <source>
        <dbReference type="Proteomes" id="UP000805193"/>
    </source>
</evidence>
<dbReference type="EMBL" id="JABSTQ010003473">
    <property type="protein sequence ID" value="KAG0443416.1"/>
    <property type="molecule type" value="Genomic_DNA"/>
</dbReference>
<protein>
    <submittedName>
        <fullName evidence="1">Uncharacterized protein</fullName>
    </submittedName>
</protein>
<evidence type="ECO:0000313" key="1">
    <source>
        <dbReference type="EMBL" id="KAG0443416.1"/>
    </source>
</evidence>
<gene>
    <name evidence="1" type="ORF">HPB47_014950</name>
</gene>